<dbReference type="PANTHER" id="PTHR43649:SF33">
    <property type="entry name" value="POLYGALACTURONAN_RHAMNOGALACTURONAN-BINDING PROTEIN YTCQ"/>
    <property type="match status" value="1"/>
</dbReference>
<reference evidence="7 8" key="1">
    <citation type="submission" date="2024-10" db="EMBL/GenBank/DDBJ databases">
        <title>The Natural Products Discovery Center: Release of the First 8490 Sequenced Strains for Exploring Actinobacteria Biosynthetic Diversity.</title>
        <authorList>
            <person name="Kalkreuter E."/>
            <person name="Kautsar S.A."/>
            <person name="Yang D."/>
            <person name="Bader C.D."/>
            <person name="Teijaro C.N."/>
            <person name="Fluegel L."/>
            <person name="Davis C.M."/>
            <person name="Simpson J.R."/>
            <person name="Lauterbach L."/>
            <person name="Steele A.D."/>
            <person name="Gui C."/>
            <person name="Meng S."/>
            <person name="Li G."/>
            <person name="Viehrig K."/>
            <person name="Ye F."/>
            <person name="Su P."/>
            <person name="Kiefer A.F."/>
            <person name="Nichols A."/>
            <person name="Cepeda A.J."/>
            <person name="Yan W."/>
            <person name="Fan B."/>
            <person name="Jiang Y."/>
            <person name="Adhikari A."/>
            <person name="Zheng C.-J."/>
            <person name="Schuster L."/>
            <person name="Cowan T.M."/>
            <person name="Smanski M.J."/>
            <person name="Chevrette M.G."/>
            <person name="De Carvalho L.P.S."/>
            <person name="Shen B."/>
        </authorList>
    </citation>
    <scope>NUCLEOTIDE SEQUENCE [LARGE SCALE GENOMIC DNA]</scope>
    <source>
        <strain evidence="7 8">NPDC001281</strain>
    </source>
</reference>
<evidence type="ECO:0000256" key="1">
    <source>
        <dbReference type="ARBA" id="ARBA00022475"/>
    </source>
</evidence>
<gene>
    <name evidence="7" type="ORF">ACFY05_34130</name>
</gene>
<keyword evidence="3" id="KW-0472">Membrane</keyword>
<keyword evidence="8" id="KW-1185">Reference proteome</keyword>
<evidence type="ECO:0000313" key="7">
    <source>
        <dbReference type="EMBL" id="MFF4777876.1"/>
    </source>
</evidence>
<keyword evidence="2 6" id="KW-0732">Signal</keyword>
<evidence type="ECO:0000256" key="2">
    <source>
        <dbReference type="ARBA" id="ARBA00022729"/>
    </source>
</evidence>
<evidence type="ECO:0000256" key="3">
    <source>
        <dbReference type="ARBA" id="ARBA00023136"/>
    </source>
</evidence>
<protein>
    <submittedName>
        <fullName evidence="7">ABC transporter substrate-binding protein</fullName>
    </submittedName>
</protein>
<proteinExistence type="predicted"/>
<keyword evidence="5" id="KW-0449">Lipoprotein</keyword>
<dbReference type="SUPFAM" id="SSF53850">
    <property type="entry name" value="Periplasmic binding protein-like II"/>
    <property type="match status" value="1"/>
</dbReference>
<evidence type="ECO:0000256" key="6">
    <source>
        <dbReference type="SAM" id="SignalP"/>
    </source>
</evidence>
<name>A0ABW6VG33_MICFU</name>
<organism evidence="7 8">
    <name type="scientific">Microtetraspora fusca</name>
    <dbReference type="NCBI Taxonomy" id="1997"/>
    <lineage>
        <taxon>Bacteria</taxon>
        <taxon>Bacillati</taxon>
        <taxon>Actinomycetota</taxon>
        <taxon>Actinomycetes</taxon>
        <taxon>Streptosporangiales</taxon>
        <taxon>Streptosporangiaceae</taxon>
        <taxon>Microtetraspora</taxon>
    </lineage>
</organism>
<sequence>MGVTQQARPAVGLAGAMTAILMAAACGSGGAGEPAAPAASAASAAAGGPVTVEWWGWAPGYDKAAEAWNASHPDIQVKYAQIEPGAKGGYQKMLGAVKAGNAPCLAQVGGETLASFLVEGALEDITAYAKESNAKFQQWAVNSVTFGGRQVAVPVDSGPMGMFYRKDILAKHKIDVPKTWDEFAAAAAKLHAADPKAFLTSFNPDDMYGFSGYAWQAGASWFSTAGDAWKVSITDEPTLKVANYWQGLLDKKLVDVKPAWSDAWFKDFTDGRIASLVGAVWMTKVLEDSIPKTSGKWAVAPMPSWEPGTTVTGNVGGSPNAVLKGCAHPKEAVEFATWLSTDQTAFDDLMVNGGLFPTSADGTSLPAMKSPRPFYGDQPVFEVFSEAAKTVAPTFAWGPTTPAVNDAFNSAVGEAVSKGGTLADALKTVQEKAVASIRDKGLSVTEG</sequence>
<dbReference type="Gene3D" id="3.40.190.10">
    <property type="entry name" value="Periplasmic binding protein-like II"/>
    <property type="match status" value="1"/>
</dbReference>
<dbReference type="EMBL" id="JBIAXI010000026">
    <property type="protein sequence ID" value="MFF4777876.1"/>
    <property type="molecule type" value="Genomic_DNA"/>
</dbReference>
<dbReference type="Pfam" id="PF01547">
    <property type="entry name" value="SBP_bac_1"/>
    <property type="match status" value="1"/>
</dbReference>
<dbReference type="Proteomes" id="UP001602119">
    <property type="component" value="Unassembled WGS sequence"/>
</dbReference>
<dbReference type="PANTHER" id="PTHR43649">
    <property type="entry name" value="ARABINOSE-BINDING PROTEIN-RELATED"/>
    <property type="match status" value="1"/>
</dbReference>
<keyword evidence="4" id="KW-0564">Palmitate</keyword>
<dbReference type="RefSeq" id="WP_387346369.1">
    <property type="nucleotide sequence ID" value="NZ_JBIAXI010000026.1"/>
</dbReference>
<comment type="caution">
    <text evidence="7">The sequence shown here is derived from an EMBL/GenBank/DDBJ whole genome shotgun (WGS) entry which is preliminary data.</text>
</comment>
<dbReference type="CDD" id="cd13585">
    <property type="entry name" value="PBP2_TMBP_like"/>
    <property type="match status" value="1"/>
</dbReference>
<evidence type="ECO:0000256" key="5">
    <source>
        <dbReference type="ARBA" id="ARBA00023288"/>
    </source>
</evidence>
<dbReference type="InterPro" id="IPR050490">
    <property type="entry name" value="Bact_solute-bd_prot1"/>
</dbReference>
<feature type="signal peptide" evidence="6">
    <location>
        <begin position="1"/>
        <end position="31"/>
    </location>
</feature>
<evidence type="ECO:0000256" key="4">
    <source>
        <dbReference type="ARBA" id="ARBA00023139"/>
    </source>
</evidence>
<evidence type="ECO:0000313" key="8">
    <source>
        <dbReference type="Proteomes" id="UP001602119"/>
    </source>
</evidence>
<feature type="chain" id="PRO_5047031349" evidence="6">
    <location>
        <begin position="32"/>
        <end position="447"/>
    </location>
</feature>
<accession>A0ABW6VG33</accession>
<keyword evidence="1" id="KW-1003">Cell membrane</keyword>
<dbReference type="InterPro" id="IPR006059">
    <property type="entry name" value="SBP"/>
</dbReference>